<gene>
    <name evidence="1" type="ORF">NLG97_g4563</name>
</gene>
<organism evidence="1 2">
    <name type="scientific">Lecanicillium saksenae</name>
    <dbReference type="NCBI Taxonomy" id="468837"/>
    <lineage>
        <taxon>Eukaryota</taxon>
        <taxon>Fungi</taxon>
        <taxon>Dikarya</taxon>
        <taxon>Ascomycota</taxon>
        <taxon>Pezizomycotina</taxon>
        <taxon>Sordariomycetes</taxon>
        <taxon>Hypocreomycetidae</taxon>
        <taxon>Hypocreales</taxon>
        <taxon>Cordycipitaceae</taxon>
        <taxon>Lecanicillium</taxon>
    </lineage>
</organism>
<name>A0ACC1QUY3_9HYPO</name>
<dbReference type="Proteomes" id="UP001148737">
    <property type="component" value="Unassembled WGS sequence"/>
</dbReference>
<comment type="caution">
    <text evidence="1">The sequence shown here is derived from an EMBL/GenBank/DDBJ whole genome shotgun (WGS) entry which is preliminary data.</text>
</comment>
<protein>
    <submittedName>
        <fullName evidence="1">Uncharacterized protein</fullName>
    </submittedName>
</protein>
<evidence type="ECO:0000313" key="1">
    <source>
        <dbReference type="EMBL" id="KAJ3493705.1"/>
    </source>
</evidence>
<dbReference type="EMBL" id="JANAKD010000459">
    <property type="protein sequence ID" value="KAJ3493705.1"/>
    <property type="molecule type" value="Genomic_DNA"/>
</dbReference>
<accession>A0ACC1QUY3</accession>
<reference evidence="1" key="1">
    <citation type="submission" date="2022-07" db="EMBL/GenBank/DDBJ databases">
        <title>Genome Sequence of Lecanicillium saksenae.</title>
        <authorList>
            <person name="Buettner E."/>
        </authorList>
    </citation>
    <scope>NUCLEOTIDE SEQUENCE</scope>
    <source>
        <strain evidence="1">VT-O1</strain>
    </source>
</reference>
<evidence type="ECO:0000313" key="2">
    <source>
        <dbReference type="Proteomes" id="UP001148737"/>
    </source>
</evidence>
<sequence length="100" mass="11193">MSDDEETVEKIYDHCPELELCEVWLICQASGRPALLPDGDWQEGATKLQYGEGTVCGIEEFVLVYSTKQSPAGKCSICWTELDKYNARAKRAMSASQRRG</sequence>
<proteinExistence type="predicted"/>
<keyword evidence="2" id="KW-1185">Reference proteome</keyword>